<sequence>MYKRLTILTLVVIIFTTFMGTGANTESNLTTELKENLIPLKTVEAESGFEDLMPLKEILKDKRIIGMGEATHGTSEFFKMKHRMFEFLVEEMGYRVFAIEGEFGGSQVVNEYILYGKGDINKSLEAMNFWIWSTEEVVDMIEWMKKYNDDPNNKRKIKFYGFDIQSADNSLSYVLDYLEKVGSNNIDGYRKGIKTLEEIYAELKENKDEYIKNSSVEEYDLIFQHAVVIDQWIDLQRTKERFETRDHYMTENIKWILDYENKHYGNDKIMLWAHNGHISKEFIKLNIGKRLKDLYNDDYYSLGFDFYEGDFIAGTFTLLGSKGANFHISSSPNGSYGDEMNKTGIPISFLDFKKAEKNKVVSEFLSSKIYSNNIGALYLRKRGNENDINKKVMRDTYDGMIFINSTTASKMIKPYFDRVKDGNKILVYNRITILILALGIFIIPYKLYKKRKLSQKQ</sequence>
<keyword evidence="4" id="KW-1185">Reference proteome</keyword>
<dbReference type="Pfam" id="PF05139">
    <property type="entry name" value="Erythro_esteras"/>
    <property type="match status" value="1"/>
</dbReference>
<dbReference type="Gene3D" id="3.30.1870.10">
    <property type="entry name" value="EreA-like, domain 2"/>
    <property type="match status" value="1"/>
</dbReference>
<dbReference type="GO" id="GO:0046677">
    <property type="term" value="P:response to antibiotic"/>
    <property type="evidence" value="ECO:0007669"/>
    <property type="project" value="InterPro"/>
</dbReference>
<keyword evidence="2" id="KW-0812">Transmembrane</keyword>
<evidence type="ECO:0000256" key="2">
    <source>
        <dbReference type="SAM" id="Phobius"/>
    </source>
</evidence>
<dbReference type="Proteomes" id="UP000469523">
    <property type="component" value="Unassembled WGS sequence"/>
</dbReference>
<feature type="transmembrane region" description="Helical" evidence="2">
    <location>
        <begin position="427"/>
        <end position="448"/>
    </location>
</feature>
<keyword evidence="2" id="KW-0472">Membrane</keyword>
<dbReference type="InterPro" id="IPR052036">
    <property type="entry name" value="Hydrolase/PRTase-associated"/>
</dbReference>
<organism evidence="3 4">
    <name type="scientific">Tissierella pigra</name>
    <dbReference type="NCBI Taxonomy" id="2607614"/>
    <lineage>
        <taxon>Bacteria</taxon>
        <taxon>Bacillati</taxon>
        <taxon>Bacillota</taxon>
        <taxon>Tissierellia</taxon>
        <taxon>Tissierellales</taxon>
        <taxon>Tissierellaceae</taxon>
        <taxon>Tissierella</taxon>
    </lineage>
</organism>
<evidence type="ECO:0000313" key="4">
    <source>
        <dbReference type="Proteomes" id="UP000469523"/>
    </source>
</evidence>
<evidence type="ECO:0000313" key="3">
    <source>
        <dbReference type="EMBL" id="MSU00409.1"/>
    </source>
</evidence>
<dbReference type="Gene3D" id="1.20.1440.30">
    <property type="entry name" value="Biosynthetic Protein domain"/>
    <property type="match status" value="1"/>
</dbReference>
<dbReference type="InterPro" id="IPR014622">
    <property type="entry name" value="UCP036794_erythomycin"/>
</dbReference>
<dbReference type="PANTHER" id="PTHR31299:SF0">
    <property type="entry name" value="ESTERASE, PUTATIVE (AFU_ORTHOLOGUE AFUA_1G05850)-RELATED"/>
    <property type="match status" value="1"/>
</dbReference>
<keyword evidence="2" id="KW-1133">Transmembrane helix</keyword>
<evidence type="ECO:0000256" key="1">
    <source>
        <dbReference type="SAM" id="Coils"/>
    </source>
</evidence>
<reference evidence="3 4" key="1">
    <citation type="submission" date="2019-09" db="EMBL/GenBank/DDBJ databases">
        <title>In-depth cultivation of the pig gut microbiome towards novel bacterial diversity and tailored functional studies.</title>
        <authorList>
            <person name="Wylensek D."/>
            <person name="Hitch T.C.A."/>
            <person name="Clavel T."/>
        </authorList>
    </citation>
    <scope>NUCLEOTIDE SEQUENCE [LARGE SCALE GENOMIC DNA]</scope>
    <source>
        <strain evidence="3 4">WCA3-693-APC-4?</strain>
    </source>
</reference>
<dbReference type="EMBL" id="VUNQ01000003">
    <property type="protein sequence ID" value="MSU00409.1"/>
    <property type="molecule type" value="Genomic_DNA"/>
</dbReference>
<proteinExistence type="predicted"/>
<protein>
    <submittedName>
        <fullName evidence="3">Erythromycin esterase family protein</fullName>
    </submittedName>
</protein>
<keyword evidence="1" id="KW-0175">Coiled coil</keyword>
<dbReference type="PIRSF" id="PIRSF036794">
    <property type="entry name" value="UCP_erythr_ester"/>
    <property type="match status" value="1"/>
</dbReference>
<dbReference type="CDD" id="cd14728">
    <property type="entry name" value="Ere-like"/>
    <property type="match status" value="1"/>
</dbReference>
<dbReference type="RefSeq" id="WP_154438835.1">
    <property type="nucleotide sequence ID" value="NZ_VUNQ01000003.1"/>
</dbReference>
<dbReference type="InterPro" id="IPR007815">
    <property type="entry name" value="Emycin_Estase"/>
</dbReference>
<name>A0A6N7XEJ6_9FIRM</name>
<dbReference type="SUPFAM" id="SSF159501">
    <property type="entry name" value="EreA/ChaN-like"/>
    <property type="match status" value="1"/>
</dbReference>
<comment type="caution">
    <text evidence="3">The sequence shown here is derived from an EMBL/GenBank/DDBJ whole genome shotgun (WGS) entry which is preliminary data.</text>
</comment>
<feature type="coiled-coil region" evidence="1">
    <location>
        <begin position="186"/>
        <end position="213"/>
    </location>
</feature>
<dbReference type="AlphaFoldDB" id="A0A6N7XEJ6"/>
<accession>A0A6N7XEJ6</accession>
<dbReference type="Gene3D" id="3.40.1660.10">
    <property type="entry name" value="EreA-like (biosynthetic domain)"/>
    <property type="match status" value="1"/>
</dbReference>
<dbReference type="PANTHER" id="PTHR31299">
    <property type="entry name" value="ESTERASE, PUTATIVE (AFU_ORTHOLOGUE AFUA_1G05850)-RELATED"/>
    <property type="match status" value="1"/>
</dbReference>
<gene>
    <name evidence="3" type="ORF">FYJ83_02880</name>
</gene>